<dbReference type="OrthoDB" id="7509297at2"/>
<dbReference type="AlphaFoldDB" id="A0A1L3ZTE3"/>
<evidence type="ECO:0000313" key="2">
    <source>
        <dbReference type="Proteomes" id="UP000182063"/>
    </source>
</evidence>
<dbReference type="Proteomes" id="UP000182063">
    <property type="component" value="Chromosome"/>
</dbReference>
<organism evidence="1 2">
    <name type="scientific">Tardibacter chloracetimidivorans</name>
    <dbReference type="NCBI Taxonomy" id="1921510"/>
    <lineage>
        <taxon>Bacteria</taxon>
        <taxon>Pseudomonadati</taxon>
        <taxon>Pseudomonadota</taxon>
        <taxon>Alphaproteobacteria</taxon>
        <taxon>Sphingomonadales</taxon>
        <taxon>Sphingomonadaceae</taxon>
        <taxon>Tardibacter</taxon>
    </lineage>
</organism>
<proteinExistence type="predicted"/>
<dbReference type="KEGG" id="sphj:BSL82_05860"/>
<name>A0A1L3ZTE3_9SPHN</name>
<dbReference type="EMBL" id="CP018221">
    <property type="protein sequence ID" value="API58895.1"/>
    <property type="molecule type" value="Genomic_DNA"/>
</dbReference>
<keyword evidence="2" id="KW-1185">Reference proteome</keyword>
<dbReference type="STRING" id="1921510.BSL82_05860"/>
<sequence length="83" mass="9447">MADSIEQRHRANMNAIADVLDRQFNPPGSVRKIVFTLFIAESGKMEGGRVNYISNGQRDDMTTMVKEWLARVEGRFSQQEGRS</sequence>
<gene>
    <name evidence="1" type="ORF">BSL82_05860</name>
</gene>
<dbReference type="RefSeq" id="WP_072596449.1">
    <property type="nucleotide sequence ID" value="NZ_CP018221.1"/>
</dbReference>
<accession>A0A1L3ZTE3</accession>
<evidence type="ECO:0000313" key="1">
    <source>
        <dbReference type="EMBL" id="API58895.1"/>
    </source>
</evidence>
<protein>
    <submittedName>
        <fullName evidence="1">Uncharacterized protein</fullName>
    </submittedName>
</protein>
<reference evidence="2" key="1">
    <citation type="submission" date="2016-11" db="EMBL/GenBank/DDBJ databases">
        <title>Complete Genome Sequence of alachlor-degrading Sphingomonas sp. strain JJ-A5.</title>
        <authorList>
            <person name="Lee H."/>
            <person name="Ka J.-O."/>
        </authorList>
    </citation>
    <scope>NUCLEOTIDE SEQUENCE [LARGE SCALE GENOMIC DNA]</scope>
    <source>
        <strain evidence="2">JJ-A5</strain>
    </source>
</reference>